<name>A0A511AF01_9MICO</name>
<organism evidence="1 2">
    <name type="scientific">Microbacterium aerolatum</name>
    <dbReference type="NCBI Taxonomy" id="153731"/>
    <lineage>
        <taxon>Bacteria</taxon>
        <taxon>Bacillati</taxon>
        <taxon>Actinomycetota</taxon>
        <taxon>Actinomycetes</taxon>
        <taxon>Micrococcales</taxon>
        <taxon>Microbacteriaceae</taxon>
        <taxon>Microbacterium</taxon>
    </lineage>
</organism>
<dbReference type="Proteomes" id="UP000321225">
    <property type="component" value="Unassembled WGS sequence"/>
</dbReference>
<proteinExistence type="predicted"/>
<sequence>MPRYARPVDGEGAEGPLAVLGNMVKAGIIRQVRRTPNVGRKAIADALEVAPTTIVPYLGELEAAGLLLADPPKAERKRGEWVVYRVNDEAVTELYLRLGQEIGEI</sequence>
<evidence type="ECO:0000313" key="1">
    <source>
        <dbReference type="EMBL" id="GEK86602.1"/>
    </source>
</evidence>
<reference evidence="1 2" key="1">
    <citation type="submission" date="2019-07" db="EMBL/GenBank/DDBJ databases">
        <title>Whole genome shotgun sequence of Microbacterium aerolatum NBRC 103071.</title>
        <authorList>
            <person name="Hosoyama A."/>
            <person name="Uohara A."/>
            <person name="Ohji S."/>
            <person name="Ichikawa N."/>
        </authorList>
    </citation>
    <scope>NUCLEOTIDE SEQUENCE [LARGE SCALE GENOMIC DNA]</scope>
    <source>
        <strain evidence="1 2">NBRC 103071</strain>
    </source>
</reference>
<dbReference type="InterPro" id="IPR036390">
    <property type="entry name" value="WH_DNA-bd_sf"/>
</dbReference>
<keyword evidence="2" id="KW-1185">Reference proteome</keyword>
<dbReference type="AlphaFoldDB" id="A0A511AF01"/>
<protein>
    <recommendedName>
        <fullName evidence="3">HTH arsR-type domain-containing protein</fullName>
    </recommendedName>
</protein>
<accession>A0A511AF01</accession>
<evidence type="ECO:0000313" key="2">
    <source>
        <dbReference type="Proteomes" id="UP000321225"/>
    </source>
</evidence>
<dbReference type="Gene3D" id="1.10.10.10">
    <property type="entry name" value="Winged helix-like DNA-binding domain superfamily/Winged helix DNA-binding domain"/>
    <property type="match status" value="1"/>
</dbReference>
<dbReference type="EMBL" id="BJUW01000007">
    <property type="protein sequence ID" value="GEK86602.1"/>
    <property type="molecule type" value="Genomic_DNA"/>
</dbReference>
<evidence type="ECO:0008006" key="3">
    <source>
        <dbReference type="Google" id="ProtNLM"/>
    </source>
</evidence>
<dbReference type="SUPFAM" id="SSF46785">
    <property type="entry name" value="Winged helix' DNA-binding domain"/>
    <property type="match status" value="1"/>
</dbReference>
<gene>
    <name evidence="1" type="ORF">MAE01_17780</name>
</gene>
<dbReference type="RefSeq" id="WP_147039215.1">
    <property type="nucleotide sequence ID" value="NZ_BJUW01000007.1"/>
</dbReference>
<dbReference type="OrthoDB" id="5113930at2"/>
<comment type="caution">
    <text evidence="1">The sequence shown here is derived from an EMBL/GenBank/DDBJ whole genome shotgun (WGS) entry which is preliminary data.</text>
</comment>
<dbReference type="InterPro" id="IPR036388">
    <property type="entry name" value="WH-like_DNA-bd_sf"/>
</dbReference>